<name>A0A7W2HHC7_9ACTN</name>
<evidence type="ECO:0000313" key="3">
    <source>
        <dbReference type="Proteomes" id="UP000586976"/>
    </source>
</evidence>
<dbReference type="Proteomes" id="UP000586976">
    <property type="component" value="Unassembled WGS sequence"/>
</dbReference>
<evidence type="ECO:0000256" key="1">
    <source>
        <dbReference type="SAM" id="MobiDB-lite"/>
    </source>
</evidence>
<protein>
    <recommendedName>
        <fullName evidence="4">Transposase</fullName>
    </recommendedName>
</protein>
<dbReference type="EMBL" id="JACEQY010000024">
    <property type="protein sequence ID" value="MBA4863863.1"/>
    <property type="molecule type" value="Genomic_DNA"/>
</dbReference>
<gene>
    <name evidence="2" type="ORF">H1V43_21375</name>
</gene>
<dbReference type="GO" id="GO:0005829">
    <property type="term" value="C:cytosol"/>
    <property type="evidence" value="ECO:0007669"/>
    <property type="project" value="TreeGrafter"/>
</dbReference>
<proteinExistence type="predicted"/>
<dbReference type="GO" id="GO:0032196">
    <property type="term" value="P:transposition"/>
    <property type="evidence" value="ECO:0007669"/>
    <property type="project" value="TreeGrafter"/>
</dbReference>
<reference evidence="2 3" key="1">
    <citation type="submission" date="2020-07" db="EMBL/GenBank/DDBJ databases">
        <title>Streptomyces isolated from Indian soil.</title>
        <authorList>
            <person name="Mandal S."/>
            <person name="Maiti P.K."/>
        </authorList>
    </citation>
    <scope>NUCLEOTIDE SEQUENCE [LARGE SCALE GENOMIC DNA]</scope>
    <source>
        <strain evidence="2 3">PSKA54</strain>
    </source>
</reference>
<evidence type="ECO:0008006" key="4">
    <source>
        <dbReference type="Google" id="ProtNLM"/>
    </source>
</evidence>
<keyword evidence="3" id="KW-1185">Reference proteome</keyword>
<accession>A0A7W2HHC7</accession>
<dbReference type="PANTHER" id="PTHR10948:SF23">
    <property type="entry name" value="TRANSPOSASE INSI FOR INSERTION SEQUENCE ELEMENT IS30A-RELATED"/>
    <property type="match status" value="1"/>
</dbReference>
<dbReference type="GO" id="GO:0004803">
    <property type="term" value="F:transposase activity"/>
    <property type="evidence" value="ECO:0007669"/>
    <property type="project" value="TreeGrafter"/>
</dbReference>
<dbReference type="AlphaFoldDB" id="A0A7W2HHC7"/>
<feature type="compositionally biased region" description="Low complexity" evidence="1">
    <location>
        <begin position="14"/>
        <end position="24"/>
    </location>
</feature>
<dbReference type="RefSeq" id="WP_181865573.1">
    <property type="nucleotide sequence ID" value="NZ_JACEQY010000024.1"/>
</dbReference>
<organism evidence="2 3">
    <name type="scientific">Streptomyces himalayensis subsp. aureolus</name>
    <dbReference type="NCBI Taxonomy" id="2758039"/>
    <lineage>
        <taxon>Bacteria</taxon>
        <taxon>Bacillati</taxon>
        <taxon>Actinomycetota</taxon>
        <taxon>Actinomycetes</taxon>
        <taxon>Kitasatosporales</taxon>
        <taxon>Streptomycetaceae</taxon>
        <taxon>Streptomyces</taxon>
        <taxon>Streptomyces himalayensis</taxon>
    </lineage>
</organism>
<dbReference type="PANTHER" id="PTHR10948">
    <property type="entry name" value="TRANSPOSASE"/>
    <property type="match status" value="1"/>
</dbReference>
<dbReference type="InterPro" id="IPR051917">
    <property type="entry name" value="Transposase-Integrase"/>
</dbReference>
<feature type="region of interest" description="Disordered" evidence="1">
    <location>
        <begin position="1"/>
        <end position="26"/>
    </location>
</feature>
<evidence type="ECO:0000313" key="2">
    <source>
        <dbReference type="EMBL" id="MBA4863863.1"/>
    </source>
</evidence>
<sequence>MISREVARNGGRGAYSAQAAQDRANAARRRVRARKLEVDRRLHDAVAEGLVQEWSPQQIAGRLAEEHPDDEAMRVSHEESEGLVVDDRLQGLFSVIFGLPPRRPRASPKAAEVIS</sequence>
<comment type="caution">
    <text evidence="2">The sequence shown here is derived from an EMBL/GenBank/DDBJ whole genome shotgun (WGS) entry which is preliminary data.</text>
</comment>